<dbReference type="PROSITE" id="PS52016">
    <property type="entry name" value="TONB_DEPENDENT_REC_3"/>
    <property type="match status" value="1"/>
</dbReference>
<sequence length="1128" mass="125274">MKKIIKRNWLSPYLPVISLRMKLTTILLMLSLMRIQASVYSQNTKLTLDVKNTSVEKLFNKIESVSEYRFLFESSIIDLNRKITLNVKKQKIDAILEEVFKDTDIAYSVADRQIILVKKKKKVNLPEKSTVPNIVAEQGIEITGVVVDSRNMPIPGANVNEKGTKNGVSTDLDGKFTIRVNGTNSVLVFSFIGFENKEVTVGQSKSLSVILSEQNSALNEVVIVGYGAVKKKDLTGAVATVKSTDIVLSPVLSPMEALQGRVSGLDIQRGSGKAGTSPKVLLRGNRSLTASQDPLYIVDGIPSSIDNLNPNDIESIDVLKDASSTAIYGSSGANGVIIVTTKKAKAGKTQIDVNSYFGLNGFSSFPAPLTGDKWLSYKRDRFYLDNGYQATSLTDLGLNASAIAAIENGQYVNWIDETLQVGTQQNHNLFMRGGSEKVQGYFSLGYVGEEGIYQNDKVNSFNSRGGVDIKFSDKFKTGFQLILNYRKNSTTNSRINKAYSVYPLGVPFDENGVVNLYPIEGDPNNISILANNYPGAFANESLSYNVQFNPYMEFEFSKNLKLRSNLGTRFSGGRAGTFQNKNSYNLLSEGRTASEATYNMTLGYSYIWENILNYNFKLGKDHDFGLTGITSWADSRSEGTYMGGNGIDYDDFQFYNMGAVKNLTTRMNTYSQFNRMSFAGRFNYSFKGKYLFQLTNRWDGVSPLAEGNKWASFPSASLAWRISDESFMQGTSSWLNNLKLRLGYGISGSANIDPYSSLTRTATKTSSLSLGGSTALPMYVPTEHISNPDLTWERSTNTNLGLDVSVLHNRVDLVAEYYWTNTDGILWDRRLPTSSGGYDAKTPYKKTSNIATSQNRGFELSINTKNIDTENFKWNTSFTYTHATEKLTNIDLGNLTVAELISEGLFIGQTPAAGGVFYDYKKIGIWQLGQEAEAALYGAKPGDIKLQTVPQVDANGVSDNGVHVYSTKDRMIVGNNVPDYFFGFQNTFKYRNFDCTIFVNGRYGGMMRAQVLGYWNKEAQPETYSYWTQDNPTNDFPRPGGSFNTQFQSSLELVDASYIKIKNITFGYSMPQDFLKRTGISSMRLYATSYNPFVFSRSHLLKNVDPESGGSDSFPLFKQVVFGLNLSL</sequence>
<dbReference type="Gene3D" id="2.40.170.20">
    <property type="entry name" value="TonB-dependent receptor, beta-barrel domain"/>
    <property type="match status" value="1"/>
</dbReference>
<evidence type="ECO:0000256" key="1">
    <source>
        <dbReference type="ARBA" id="ARBA00004571"/>
    </source>
</evidence>
<organism evidence="9 10">
    <name type="scientific">Flavobacterium phragmitis</name>
    <dbReference type="NCBI Taxonomy" id="739143"/>
    <lineage>
        <taxon>Bacteria</taxon>
        <taxon>Pseudomonadati</taxon>
        <taxon>Bacteroidota</taxon>
        <taxon>Flavobacteriia</taxon>
        <taxon>Flavobacteriales</taxon>
        <taxon>Flavobacteriaceae</taxon>
        <taxon>Flavobacterium</taxon>
    </lineage>
</organism>
<gene>
    <name evidence="9" type="ORF">SAMN05216297_107121</name>
</gene>
<dbReference type="InterPro" id="IPR008969">
    <property type="entry name" value="CarboxyPept-like_regulatory"/>
</dbReference>
<evidence type="ECO:0000256" key="4">
    <source>
        <dbReference type="ARBA" id="ARBA00022692"/>
    </source>
</evidence>
<keyword evidence="10" id="KW-1185">Reference proteome</keyword>
<dbReference type="InterPro" id="IPR039426">
    <property type="entry name" value="TonB-dep_rcpt-like"/>
</dbReference>
<evidence type="ECO:0000256" key="3">
    <source>
        <dbReference type="ARBA" id="ARBA00022452"/>
    </source>
</evidence>
<accession>A0A1I1RS46</accession>
<comment type="similarity">
    <text evidence="7">Belongs to the TonB-dependent receptor family.</text>
</comment>
<dbReference type="NCBIfam" id="TIGR04057">
    <property type="entry name" value="SusC_RagA_signa"/>
    <property type="match status" value="1"/>
</dbReference>
<name>A0A1I1RS46_9FLAO</name>
<dbReference type="Pfam" id="PF07660">
    <property type="entry name" value="STN"/>
    <property type="match status" value="1"/>
</dbReference>
<evidence type="ECO:0000313" key="10">
    <source>
        <dbReference type="Proteomes" id="UP000199672"/>
    </source>
</evidence>
<keyword evidence="5 7" id="KW-0472">Membrane</keyword>
<evidence type="ECO:0000256" key="6">
    <source>
        <dbReference type="ARBA" id="ARBA00023237"/>
    </source>
</evidence>
<dbReference type="InterPro" id="IPR037066">
    <property type="entry name" value="Plug_dom_sf"/>
</dbReference>
<dbReference type="SMART" id="SM00965">
    <property type="entry name" value="STN"/>
    <property type="match status" value="1"/>
</dbReference>
<dbReference type="NCBIfam" id="TIGR04056">
    <property type="entry name" value="OMP_RagA_SusC"/>
    <property type="match status" value="1"/>
</dbReference>
<dbReference type="InterPro" id="IPR011662">
    <property type="entry name" value="Secretin/TonB_short_N"/>
</dbReference>
<dbReference type="STRING" id="739143.SAMN05216297_107121"/>
<dbReference type="Pfam" id="PF13715">
    <property type="entry name" value="CarbopepD_reg_2"/>
    <property type="match status" value="1"/>
</dbReference>
<dbReference type="InterPro" id="IPR012910">
    <property type="entry name" value="Plug_dom"/>
</dbReference>
<dbReference type="EMBL" id="FOMH01000007">
    <property type="protein sequence ID" value="SFD36857.1"/>
    <property type="molecule type" value="Genomic_DNA"/>
</dbReference>
<dbReference type="GO" id="GO:0009279">
    <property type="term" value="C:cell outer membrane"/>
    <property type="evidence" value="ECO:0007669"/>
    <property type="project" value="UniProtKB-SubCell"/>
</dbReference>
<evidence type="ECO:0000256" key="5">
    <source>
        <dbReference type="ARBA" id="ARBA00023136"/>
    </source>
</evidence>
<dbReference type="InterPro" id="IPR023997">
    <property type="entry name" value="TonB-dep_OMP_SusC/RagA_CS"/>
</dbReference>
<evidence type="ECO:0000256" key="7">
    <source>
        <dbReference type="PROSITE-ProRule" id="PRU01360"/>
    </source>
</evidence>
<keyword evidence="2 7" id="KW-0813">Transport</keyword>
<keyword evidence="3 7" id="KW-1134">Transmembrane beta strand</keyword>
<dbReference type="SUPFAM" id="SSF49464">
    <property type="entry name" value="Carboxypeptidase regulatory domain-like"/>
    <property type="match status" value="1"/>
</dbReference>
<reference evidence="10" key="1">
    <citation type="submission" date="2016-10" db="EMBL/GenBank/DDBJ databases">
        <authorList>
            <person name="Varghese N."/>
            <person name="Submissions S."/>
        </authorList>
    </citation>
    <scope>NUCLEOTIDE SEQUENCE [LARGE SCALE GENOMIC DNA]</scope>
    <source>
        <strain evidence="10">CGMCC 1.10370</strain>
    </source>
</reference>
<dbReference type="Pfam" id="PF07715">
    <property type="entry name" value="Plug"/>
    <property type="match status" value="1"/>
</dbReference>
<keyword evidence="4 7" id="KW-0812">Transmembrane</keyword>
<dbReference type="Gene3D" id="2.170.130.10">
    <property type="entry name" value="TonB-dependent receptor, plug domain"/>
    <property type="match status" value="1"/>
</dbReference>
<dbReference type="FunFam" id="2.170.130.10:FF:000008">
    <property type="entry name" value="SusC/RagA family TonB-linked outer membrane protein"/>
    <property type="match status" value="1"/>
</dbReference>
<proteinExistence type="inferred from homology"/>
<dbReference type="Gene3D" id="2.60.40.1120">
    <property type="entry name" value="Carboxypeptidase-like, regulatory domain"/>
    <property type="match status" value="1"/>
</dbReference>
<dbReference type="InterPro" id="IPR036942">
    <property type="entry name" value="Beta-barrel_TonB_sf"/>
</dbReference>
<dbReference type="RefSeq" id="WP_091494484.1">
    <property type="nucleotide sequence ID" value="NZ_FOMH01000007.1"/>
</dbReference>
<keyword evidence="6 7" id="KW-0998">Cell outer membrane</keyword>
<dbReference type="InterPro" id="IPR023996">
    <property type="entry name" value="TonB-dep_OMP_SusC/RagA"/>
</dbReference>
<evidence type="ECO:0000313" key="9">
    <source>
        <dbReference type="EMBL" id="SFD36857.1"/>
    </source>
</evidence>
<dbReference type="AlphaFoldDB" id="A0A1I1RS46"/>
<dbReference type="SUPFAM" id="SSF56935">
    <property type="entry name" value="Porins"/>
    <property type="match status" value="1"/>
</dbReference>
<evidence type="ECO:0000259" key="8">
    <source>
        <dbReference type="SMART" id="SM00965"/>
    </source>
</evidence>
<feature type="domain" description="Secretin/TonB short N-terminal" evidence="8">
    <location>
        <begin position="68"/>
        <end position="119"/>
    </location>
</feature>
<dbReference type="Proteomes" id="UP000199672">
    <property type="component" value="Unassembled WGS sequence"/>
</dbReference>
<comment type="subcellular location">
    <subcellularLocation>
        <location evidence="1 7">Cell outer membrane</location>
        <topology evidence="1 7">Multi-pass membrane protein</topology>
    </subcellularLocation>
</comment>
<protein>
    <submittedName>
        <fullName evidence="9">TonB-linked outer membrane protein, SusC/RagA family</fullName>
    </submittedName>
</protein>
<dbReference type="OrthoDB" id="9768177at2"/>
<evidence type="ECO:0000256" key="2">
    <source>
        <dbReference type="ARBA" id="ARBA00022448"/>
    </source>
</evidence>